<evidence type="ECO:0000259" key="1">
    <source>
        <dbReference type="Pfam" id="PF05598"/>
    </source>
</evidence>
<proteinExistence type="predicted"/>
<evidence type="ECO:0000313" key="3">
    <source>
        <dbReference type="Proteomes" id="UP001580346"/>
    </source>
</evidence>
<feature type="non-terminal residue" evidence="2">
    <location>
        <position position="162"/>
    </location>
</feature>
<dbReference type="Pfam" id="PF05598">
    <property type="entry name" value="DUF772"/>
    <property type="match status" value="1"/>
</dbReference>
<keyword evidence="3" id="KW-1185">Reference proteome</keyword>
<dbReference type="PANTHER" id="PTHR35604:SF2">
    <property type="entry name" value="TRANSPOSASE INSH FOR INSERTION SEQUENCE ELEMENT IS5A-RELATED"/>
    <property type="match status" value="1"/>
</dbReference>
<name>A0ABV5AZ41_9BACL</name>
<sequence>MLPKQHNLVLSPYIELYNILIPKDNLLRRINELVDFTFVYEELKESYCHNNGRTAQDPIRMFKYLLLKTIFDLSDVDLVERSKTDLAFKFFLDLAPEESVIDPSLLTKFRKLRLKDMKLLDLLIGKTVEIAIEKGIIRSKSVIVDATHTKARYMQKTPQEVL</sequence>
<reference evidence="2 3" key="1">
    <citation type="submission" date="2024-09" db="EMBL/GenBank/DDBJ databases">
        <title>Paenibacillus zeirhizospherea sp. nov., isolated from surface of the maize (Zea mays) roots in a horticulture field, Hungary.</title>
        <authorList>
            <person name="Marton D."/>
            <person name="Farkas M."/>
            <person name="Bedics A."/>
            <person name="Toth E."/>
            <person name="Tancsics A."/>
            <person name="Boka K."/>
            <person name="Maroti G."/>
            <person name="Kriszt B."/>
            <person name="Cserhati M."/>
        </authorList>
    </citation>
    <scope>NUCLEOTIDE SEQUENCE [LARGE SCALE GENOMIC DNA]</scope>
    <source>
        <strain evidence="2 3">KCTC 33519</strain>
    </source>
</reference>
<dbReference type="EMBL" id="JBHHMI010000032">
    <property type="protein sequence ID" value="MFB5269497.1"/>
    <property type="molecule type" value="Genomic_DNA"/>
</dbReference>
<feature type="domain" description="Transposase InsH N-terminal" evidence="1">
    <location>
        <begin position="19"/>
        <end position="111"/>
    </location>
</feature>
<evidence type="ECO:0000313" key="2">
    <source>
        <dbReference type="EMBL" id="MFB5269497.1"/>
    </source>
</evidence>
<accession>A0ABV5AZ41</accession>
<protein>
    <submittedName>
        <fullName evidence="2">Transposase</fullName>
    </submittedName>
</protein>
<dbReference type="InterPro" id="IPR008490">
    <property type="entry name" value="Transposase_InsH_N"/>
</dbReference>
<dbReference type="Proteomes" id="UP001580346">
    <property type="component" value="Unassembled WGS sequence"/>
</dbReference>
<gene>
    <name evidence="2" type="ORF">ACE41H_22320</name>
</gene>
<dbReference type="PANTHER" id="PTHR35604">
    <property type="entry name" value="TRANSPOSASE INSH FOR INSERTION SEQUENCE ELEMENT IS5A-RELATED"/>
    <property type="match status" value="1"/>
</dbReference>
<organism evidence="2 3">
    <name type="scientific">Paenibacillus enshidis</name>
    <dbReference type="NCBI Taxonomy" id="1458439"/>
    <lineage>
        <taxon>Bacteria</taxon>
        <taxon>Bacillati</taxon>
        <taxon>Bacillota</taxon>
        <taxon>Bacilli</taxon>
        <taxon>Bacillales</taxon>
        <taxon>Paenibacillaceae</taxon>
        <taxon>Paenibacillus</taxon>
    </lineage>
</organism>
<comment type="caution">
    <text evidence="2">The sequence shown here is derived from an EMBL/GenBank/DDBJ whole genome shotgun (WGS) entry which is preliminary data.</text>
</comment>
<dbReference type="RefSeq" id="WP_375357766.1">
    <property type="nucleotide sequence ID" value="NZ_JBHHMI010000032.1"/>
</dbReference>